<dbReference type="Gene3D" id="3.40.50.80">
    <property type="entry name" value="Nucleotide-binding domain of ferredoxin-NADP reductase (FNR) module"/>
    <property type="match status" value="1"/>
</dbReference>
<evidence type="ECO:0000256" key="2">
    <source>
        <dbReference type="ARBA" id="ARBA00008312"/>
    </source>
</evidence>
<dbReference type="Gene3D" id="2.40.30.10">
    <property type="entry name" value="Translation factors"/>
    <property type="match status" value="1"/>
</dbReference>
<dbReference type="EMBL" id="CP040871">
    <property type="protein sequence ID" value="QDA58372.1"/>
    <property type="molecule type" value="Genomic_DNA"/>
</dbReference>
<dbReference type="SUPFAM" id="SSF63380">
    <property type="entry name" value="Riboflavin synthase domain-like"/>
    <property type="match status" value="1"/>
</dbReference>
<keyword evidence="4" id="KW-0285">Flavoprotein</keyword>
<dbReference type="GO" id="GO:0000166">
    <property type="term" value="F:nucleotide binding"/>
    <property type="evidence" value="ECO:0007669"/>
    <property type="project" value="UniProtKB-KW"/>
</dbReference>
<comment type="catalytic activity">
    <reaction evidence="9">
        <text>2 reduced [2Fe-2S]-[ferredoxin] + NADP(+) + H(+) = 2 oxidized [2Fe-2S]-[ferredoxin] + NADPH</text>
        <dbReference type="Rhea" id="RHEA:20125"/>
        <dbReference type="Rhea" id="RHEA-COMP:10000"/>
        <dbReference type="Rhea" id="RHEA-COMP:10001"/>
        <dbReference type="ChEBI" id="CHEBI:15378"/>
        <dbReference type="ChEBI" id="CHEBI:33737"/>
        <dbReference type="ChEBI" id="CHEBI:33738"/>
        <dbReference type="ChEBI" id="CHEBI:57783"/>
        <dbReference type="ChEBI" id="CHEBI:58349"/>
        <dbReference type="EC" id="1.18.1.2"/>
    </reaction>
</comment>
<keyword evidence="5" id="KW-0547">Nucleotide-binding</keyword>
<dbReference type="AlphaFoldDB" id="A0A5B7ZX30"/>
<organism evidence="11 12">
    <name type="scientific">Thermomonas aquatica</name>
    <dbReference type="NCBI Taxonomy" id="2202149"/>
    <lineage>
        <taxon>Bacteria</taxon>
        <taxon>Pseudomonadati</taxon>
        <taxon>Pseudomonadota</taxon>
        <taxon>Gammaproteobacteria</taxon>
        <taxon>Lysobacterales</taxon>
        <taxon>Lysobacteraceae</taxon>
        <taxon>Thermomonas</taxon>
    </lineage>
</organism>
<keyword evidence="8" id="KW-0560">Oxidoreductase</keyword>
<evidence type="ECO:0000256" key="3">
    <source>
        <dbReference type="ARBA" id="ARBA00013223"/>
    </source>
</evidence>
<dbReference type="GO" id="GO:0004324">
    <property type="term" value="F:ferredoxin-NADP+ reductase activity"/>
    <property type="evidence" value="ECO:0007669"/>
    <property type="project" value="UniProtKB-EC"/>
</dbReference>
<keyword evidence="7" id="KW-0521">NADP</keyword>
<dbReference type="OrthoDB" id="9784483at2"/>
<dbReference type="InterPro" id="IPR051930">
    <property type="entry name" value="FNR_type-1"/>
</dbReference>
<evidence type="ECO:0000313" key="11">
    <source>
        <dbReference type="EMBL" id="QDA58372.1"/>
    </source>
</evidence>
<dbReference type="InterPro" id="IPR033892">
    <property type="entry name" value="FNR_bac"/>
</dbReference>
<protein>
    <recommendedName>
        <fullName evidence="3">ferredoxin--NADP(+) reductase</fullName>
        <ecNumber evidence="3">1.18.1.2</ecNumber>
    </recommendedName>
</protein>
<evidence type="ECO:0000256" key="4">
    <source>
        <dbReference type="ARBA" id="ARBA00022630"/>
    </source>
</evidence>
<keyword evidence="12" id="KW-1185">Reference proteome</keyword>
<dbReference type="RefSeq" id="WP_139717759.1">
    <property type="nucleotide sequence ID" value="NZ_CP040871.1"/>
</dbReference>
<dbReference type="GO" id="GO:0034599">
    <property type="term" value="P:cellular response to oxidative stress"/>
    <property type="evidence" value="ECO:0007669"/>
    <property type="project" value="TreeGrafter"/>
</dbReference>
<dbReference type="InterPro" id="IPR017927">
    <property type="entry name" value="FAD-bd_FR_type"/>
</dbReference>
<evidence type="ECO:0000256" key="5">
    <source>
        <dbReference type="ARBA" id="ARBA00022741"/>
    </source>
</evidence>
<reference evidence="11 12" key="1">
    <citation type="submission" date="2019-06" db="EMBL/GenBank/DDBJ databases">
        <title>Thermomonas aquatica sp. nov., isolated from an industrial wastewater treatment plant.</title>
        <authorList>
            <person name="Jeon J.H."/>
            <person name="Park D.-S."/>
        </authorList>
    </citation>
    <scope>NUCLEOTIDE SEQUENCE [LARGE SCALE GENOMIC DNA]</scope>
    <source>
        <strain evidence="11 12">SY21</strain>
    </source>
</reference>
<dbReference type="InterPro" id="IPR001433">
    <property type="entry name" value="OxRdtase_FAD/NAD-bd"/>
</dbReference>
<name>A0A5B7ZX30_9GAMM</name>
<dbReference type="Proteomes" id="UP000308149">
    <property type="component" value="Chromosome"/>
</dbReference>
<dbReference type="InterPro" id="IPR039261">
    <property type="entry name" value="FNR_nucleotide-bd"/>
</dbReference>
<feature type="domain" description="FAD-binding FR-type" evidence="10">
    <location>
        <begin position="3"/>
        <end position="108"/>
    </location>
</feature>
<dbReference type="GO" id="GO:0042167">
    <property type="term" value="P:heme catabolic process"/>
    <property type="evidence" value="ECO:0007669"/>
    <property type="project" value="TreeGrafter"/>
</dbReference>
<evidence type="ECO:0000259" key="10">
    <source>
        <dbReference type="PROSITE" id="PS51384"/>
    </source>
</evidence>
<comment type="cofactor">
    <cofactor evidence="1">
        <name>FAD</name>
        <dbReference type="ChEBI" id="CHEBI:57692"/>
    </cofactor>
</comment>
<keyword evidence="6" id="KW-0274">FAD</keyword>
<proteinExistence type="inferred from homology"/>
<dbReference type="SUPFAM" id="SSF52343">
    <property type="entry name" value="Ferredoxin reductase-like, C-terminal NADP-linked domain"/>
    <property type="match status" value="1"/>
</dbReference>
<evidence type="ECO:0000313" key="12">
    <source>
        <dbReference type="Proteomes" id="UP000308149"/>
    </source>
</evidence>
<dbReference type="PROSITE" id="PS51384">
    <property type="entry name" value="FAD_FR"/>
    <property type="match status" value="1"/>
</dbReference>
<sequence length="269" mass="30395">MASPFGTETVLDVRHWTDAYFSFTTTRDDGFRFDNGQFVMIGLEVEQADGSRKPLMRAYSIASANWEEQLEFFSIKVQDGPLTSRLQHIRPGDSILIGRKPTGTLLVSDLHPGRNLYLLGTGTGLAPWLAVIKDPETYERFERVVLCHGVRGAGDLAYRDYIERELPNHEFLGETIREKLLYYPAVSREDFVHHGHDHRGRITEQLDNGHIAEVLGLDALDARHDRAMICGSPQMLADFRSILDARGFNASPRIGTAGEYVFERAFVEK</sequence>
<evidence type="ECO:0000256" key="9">
    <source>
        <dbReference type="ARBA" id="ARBA00047776"/>
    </source>
</evidence>
<dbReference type="KEGG" id="thes:FHQ07_14175"/>
<dbReference type="PANTHER" id="PTHR47878:SF1">
    <property type="entry name" value="FLAVODOXIN_FERREDOXIN--NADP REDUCTASE"/>
    <property type="match status" value="1"/>
</dbReference>
<evidence type="ECO:0000256" key="8">
    <source>
        <dbReference type="ARBA" id="ARBA00023002"/>
    </source>
</evidence>
<dbReference type="CDD" id="cd06195">
    <property type="entry name" value="FNR1"/>
    <property type="match status" value="1"/>
</dbReference>
<dbReference type="InterPro" id="IPR017938">
    <property type="entry name" value="Riboflavin_synthase-like_b-brl"/>
</dbReference>
<dbReference type="PANTHER" id="PTHR47878">
    <property type="entry name" value="OXIDOREDUCTASE FAD/NAD(P)-BINDING DOMAIN PROTEIN"/>
    <property type="match status" value="1"/>
</dbReference>
<comment type="similarity">
    <text evidence="2">Belongs to the ferredoxin--NADP reductase type 1 family.</text>
</comment>
<dbReference type="FunFam" id="2.40.30.10:FF:000018">
    <property type="entry name" value="Ferredoxin--NADP(+) reductase"/>
    <property type="match status" value="1"/>
</dbReference>
<gene>
    <name evidence="11" type="ORF">FHQ07_14175</name>
</gene>
<accession>A0A5B7ZX30</accession>
<evidence type="ECO:0000256" key="1">
    <source>
        <dbReference type="ARBA" id="ARBA00001974"/>
    </source>
</evidence>
<evidence type="ECO:0000256" key="6">
    <source>
        <dbReference type="ARBA" id="ARBA00022827"/>
    </source>
</evidence>
<dbReference type="EC" id="1.18.1.2" evidence="3"/>
<dbReference type="Pfam" id="PF00175">
    <property type="entry name" value="NAD_binding_1"/>
    <property type="match status" value="1"/>
</dbReference>
<evidence type="ECO:0000256" key="7">
    <source>
        <dbReference type="ARBA" id="ARBA00022857"/>
    </source>
</evidence>